<evidence type="ECO:0000313" key="6">
    <source>
        <dbReference type="EMBL" id="GAA4415501.1"/>
    </source>
</evidence>
<dbReference type="Gene3D" id="3.40.50.2000">
    <property type="entry name" value="Glycogen Phosphorylase B"/>
    <property type="match status" value="2"/>
</dbReference>
<dbReference type="InterPro" id="IPR028098">
    <property type="entry name" value="Glyco_trans_4-like_N"/>
</dbReference>
<dbReference type="Pfam" id="PF13439">
    <property type="entry name" value="Glyco_transf_4"/>
    <property type="match status" value="1"/>
</dbReference>
<sequence length="372" mass="41165">MAGAIVHEWIAASGGSEKVLDAMAQAFPDSDIFTLWSDAPDGFPTHHVYESWLSRTTLRYHKALALPFLPVTWRRLTPRRTYDWVLVSSHLFAHHARFVGAAGALPKFVYVHTPARYIWTPELDSRGSGPLASVASSYFRRLDRKRAREPHRIAANSEYVRQRILNTWQRDATVIHPPVDVDRIREISDWCHKLSPMESDVMASVGTGYLLGASRFVRYKRLDLVIRTGQELDIPVVIAGRGPEEARLREIAGTGSVPVTFVNAPSDALLYALYQSAGAFVFPPVEDFGIMPVEAMASGCPVVSLGEGGAKESVRDGVSGVIARDDTVESIAEAAEEALRLRRSSIPETVARFSYARFGQELNEWLSEGTAS</sequence>
<keyword evidence="3" id="KW-0808">Transferase</keyword>
<feature type="domain" description="Glycosyltransferase subfamily 4-like N-terminal" evidence="5">
    <location>
        <begin position="14"/>
        <end position="183"/>
    </location>
</feature>
<dbReference type="PANTHER" id="PTHR45947:SF3">
    <property type="entry name" value="SULFOQUINOVOSYL TRANSFERASE SQD2"/>
    <property type="match status" value="1"/>
</dbReference>
<dbReference type="PANTHER" id="PTHR45947">
    <property type="entry name" value="SULFOQUINOVOSYL TRANSFERASE SQD2"/>
    <property type="match status" value="1"/>
</dbReference>
<keyword evidence="2" id="KW-0328">Glycosyltransferase</keyword>
<feature type="domain" description="Glycosyl transferase family 1" evidence="4">
    <location>
        <begin position="210"/>
        <end position="342"/>
    </location>
</feature>
<proteinExistence type="predicted"/>
<comment type="caution">
    <text evidence="6">The sequence shown here is derived from an EMBL/GenBank/DDBJ whole genome shotgun (WGS) entry which is preliminary data.</text>
</comment>
<name>A0ABP8KUP2_9MICO</name>
<dbReference type="Proteomes" id="UP001500622">
    <property type="component" value="Unassembled WGS sequence"/>
</dbReference>
<dbReference type="EMBL" id="BAABGN010000001">
    <property type="protein sequence ID" value="GAA4415501.1"/>
    <property type="molecule type" value="Genomic_DNA"/>
</dbReference>
<dbReference type="InterPro" id="IPR001296">
    <property type="entry name" value="Glyco_trans_1"/>
</dbReference>
<dbReference type="RefSeq" id="WP_345214609.1">
    <property type="nucleotide sequence ID" value="NZ_BAABGN010000001.1"/>
</dbReference>
<evidence type="ECO:0000256" key="2">
    <source>
        <dbReference type="ARBA" id="ARBA00022676"/>
    </source>
</evidence>
<dbReference type="SUPFAM" id="SSF53756">
    <property type="entry name" value="UDP-Glycosyltransferase/glycogen phosphorylase"/>
    <property type="match status" value="1"/>
</dbReference>
<evidence type="ECO:0000259" key="5">
    <source>
        <dbReference type="Pfam" id="PF13439"/>
    </source>
</evidence>
<accession>A0ABP8KUP2</accession>
<organism evidence="6 7">
    <name type="scientific">Georgenia halophila</name>
    <dbReference type="NCBI Taxonomy" id="620889"/>
    <lineage>
        <taxon>Bacteria</taxon>
        <taxon>Bacillati</taxon>
        <taxon>Actinomycetota</taxon>
        <taxon>Actinomycetes</taxon>
        <taxon>Micrococcales</taxon>
        <taxon>Bogoriellaceae</taxon>
        <taxon>Georgenia</taxon>
    </lineage>
</organism>
<evidence type="ECO:0000313" key="7">
    <source>
        <dbReference type="Proteomes" id="UP001500622"/>
    </source>
</evidence>
<reference evidence="7" key="1">
    <citation type="journal article" date="2019" name="Int. J. Syst. Evol. Microbiol.">
        <title>The Global Catalogue of Microorganisms (GCM) 10K type strain sequencing project: providing services to taxonomists for standard genome sequencing and annotation.</title>
        <authorList>
            <consortium name="The Broad Institute Genomics Platform"/>
            <consortium name="The Broad Institute Genome Sequencing Center for Infectious Disease"/>
            <person name="Wu L."/>
            <person name="Ma J."/>
        </authorList>
    </citation>
    <scope>NUCLEOTIDE SEQUENCE [LARGE SCALE GENOMIC DNA]</scope>
    <source>
        <strain evidence="7">JCM 17810</strain>
    </source>
</reference>
<evidence type="ECO:0000259" key="4">
    <source>
        <dbReference type="Pfam" id="PF00534"/>
    </source>
</evidence>
<evidence type="ECO:0000256" key="1">
    <source>
        <dbReference type="ARBA" id="ARBA00021292"/>
    </source>
</evidence>
<dbReference type="InterPro" id="IPR050194">
    <property type="entry name" value="Glycosyltransferase_grp1"/>
</dbReference>
<protein>
    <recommendedName>
        <fullName evidence="1">D-inositol 3-phosphate glycosyltransferase</fullName>
    </recommendedName>
</protein>
<keyword evidence="7" id="KW-1185">Reference proteome</keyword>
<dbReference type="Pfam" id="PF00534">
    <property type="entry name" value="Glycos_transf_1"/>
    <property type="match status" value="1"/>
</dbReference>
<evidence type="ECO:0000256" key="3">
    <source>
        <dbReference type="ARBA" id="ARBA00022679"/>
    </source>
</evidence>
<gene>
    <name evidence="6" type="ORF">GCM10023169_01860</name>
</gene>